<dbReference type="RefSeq" id="WP_091173724.1">
    <property type="nucleotide sequence ID" value="NZ_CP071878.2"/>
</dbReference>
<sequence length="246" mass="26848">MANKNKSKVLVSFFIVVLCGLFICAVSSCGKGGNASSVGLNTQFQIVNLSPDIQPVYLYQHFIRYNTTTYTYPNSSGYFYLSTLEPPLQLRTATAAPVILLQFDTTLKANRKYTMFITGFRKDSSFVSSFILSDSTGLPAIGKGKVRFVHTSPNTSALDLRANDTLVVRGTTFNKVSKYVELTAGNYNFTITTTRTPTTIETTLQNVTIQDGRAYTIYTKGIVGSADSLAFGAGVLTNNLLSKTLQ</sequence>
<dbReference type="PROSITE" id="PS51257">
    <property type="entry name" value="PROKAR_LIPOPROTEIN"/>
    <property type="match status" value="1"/>
</dbReference>
<dbReference type="Proteomes" id="UP000199705">
    <property type="component" value="Unassembled WGS sequence"/>
</dbReference>
<reference evidence="3" key="1">
    <citation type="submission" date="2016-10" db="EMBL/GenBank/DDBJ databases">
        <authorList>
            <person name="Varghese N."/>
            <person name="Submissions S."/>
        </authorList>
    </citation>
    <scope>NUCLEOTIDE SEQUENCE [LARGE SCALE GENOMIC DNA]</scope>
    <source>
        <strain evidence="3">Gh-67</strain>
    </source>
</reference>
<keyword evidence="3" id="KW-1185">Reference proteome</keyword>
<dbReference type="Pfam" id="PF14344">
    <property type="entry name" value="DUF4397"/>
    <property type="match status" value="1"/>
</dbReference>
<dbReference type="AlphaFoldDB" id="A0A1G8IJZ9"/>
<gene>
    <name evidence="2" type="ORF">SAMN05192573_11723</name>
</gene>
<dbReference type="STRING" id="551996.SAMN05192573_11723"/>
<dbReference type="EMBL" id="FNCG01000017">
    <property type="protein sequence ID" value="SDI19101.1"/>
    <property type="molecule type" value="Genomic_DNA"/>
</dbReference>
<feature type="domain" description="DUF4397" evidence="1">
    <location>
        <begin position="145"/>
        <end position="227"/>
    </location>
</feature>
<accession>A0A1G8IJZ9</accession>
<evidence type="ECO:0000313" key="2">
    <source>
        <dbReference type="EMBL" id="SDI19101.1"/>
    </source>
</evidence>
<protein>
    <recommendedName>
        <fullName evidence="1">DUF4397 domain-containing protein</fullName>
    </recommendedName>
</protein>
<evidence type="ECO:0000259" key="1">
    <source>
        <dbReference type="Pfam" id="PF14344"/>
    </source>
</evidence>
<dbReference type="OrthoDB" id="794386at2"/>
<evidence type="ECO:0000313" key="3">
    <source>
        <dbReference type="Proteomes" id="UP000199705"/>
    </source>
</evidence>
<organism evidence="2 3">
    <name type="scientific">Mucilaginibacter gossypii</name>
    <dbReference type="NCBI Taxonomy" id="551996"/>
    <lineage>
        <taxon>Bacteria</taxon>
        <taxon>Pseudomonadati</taxon>
        <taxon>Bacteroidota</taxon>
        <taxon>Sphingobacteriia</taxon>
        <taxon>Sphingobacteriales</taxon>
        <taxon>Sphingobacteriaceae</taxon>
        <taxon>Mucilaginibacter</taxon>
    </lineage>
</organism>
<proteinExistence type="predicted"/>
<name>A0A1G8IJZ9_9SPHI</name>
<dbReference type="InterPro" id="IPR025510">
    <property type="entry name" value="DUF4397"/>
</dbReference>